<protein>
    <recommendedName>
        <fullName evidence="2">small monomeric GTPase</fullName>
        <ecNumber evidence="2">3.6.5.2</ecNumber>
    </recommendedName>
</protein>
<dbReference type="SMART" id="SM00174">
    <property type="entry name" value="RHO"/>
    <property type="match status" value="1"/>
</dbReference>
<organism evidence="8 10">
    <name type="scientific">Anaeramoeba ignava</name>
    <name type="common">Anaerobic marine amoeba</name>
    <dbReference type="NCBI Taxonomy" id="1746090"/>
    <lineage>
        <taxon>Eukaryota</taxon>
        <taxon>Metamonada</taxon>
        <taxon>Anaeramoebidae</taxon>
        <taxon>Anaeramoeba</taxon>
    </lineage>
</organism>
<dbReference type="GO" id="GO:0005525">
    <property type="term" value="F:GTP binding"/>
    <property type="evidence" value="ECO:0007669"/>
    <property type="project" value="UniProtKB-KW"/>
</dbReference>
<proteinExistence type="predicted"/>
<evidence type="ECO:0000256" key="3">
    <source>
        <dbReference type="ARBA" id="ARBA00022475"/>
    </source>
</evidence>
<dbReference type="EC" id="3.6.5.2" evidence="2"/>
<dbReference type="EMBL" id="JAPDFW010000092">
    <property type="protein sequence ID" value="KAJ5070976.1"/>
    <property type="molecule type" value="Genomic_DNA"/>
</dbReference>
<evidence type="ECO:0000313" key="10">
    <source>
        <dbReference type="Proteomes" id="UP001149090"/>
    </source>
</evidence>
<dbReference type="NCBIfam" id="TIGR00231">
    <property type="entry name" value="small_GTP"/>
    <property type="match status" value="1"/>
</dbReference>
<dbReference type="SMART" id="SM00173">
    <property type="entry name" value="RAS"/>
    <property type="match status" value="1"/>
</dbReference>
<dbReference type="SMART" id="SM00175">
    <property type="entry name" value="RAB"/>
    <property type="match status" value="1"/>
</dbReference>
<dbReference type="PRINTS" id="PR00449">
    <property type="entry name" value="RASTRNSFRMNG"/>
</dbReference>
<accession>A0A9Q0R8Z6</accession>
<keyword evidence="6" id="KW-0342">GTP-binding</keyword>
<dbReference type="Proteomes" id="UP001149090">
    <property type="component" value="Unassembled WGS sequence"/>
</dbReference>
<dbReference type="InterPro" id="IPR027417">
    <property type="entry name" value="P-loop_NTPase"/>
</dbReference>
<keyword evidence="3" id="KW-1003">Cell membrane</keyword>
<dbReference type="GO" id="GO:0007165">
    <property type="term" value="P:signal transduction"/>
    <property type="evidence" value="ECO:0007669"/>
    <property type="project" value="InterPro"/>
</dbReference>
<name>A0A9Q0R8Z6_ANAIG</name>
<dbReference type="GO" id="GO:0005886">
    <property type="term" value="C:plasma membrane"/>
    <property type="evidence" value="ECO:0007669"/>
    <property type="project" value="UniProtKB-SubCell"/>
</dbReference>
<dbReference type="Pfam" id="PF00071">
    <property type="entry name" value="Ras"/>
    <property type="match status" value="1"/>
</dbReference>
<evidence type="ECO:0000256" key="4">
    <source>
        <dbReference type="ARBA" id="ARBA00022741"/>
    </source>
</evidence>
<keyword evidence="7" id="KW-0472">Membrane</keyword>
<evidence type="ECO:0000256" key="7">
    <source>
        <dbReference type="ARBA" id="ARBA00023136"/>
    </source>
</evidence>
<evidence type="ECO:0000256" key="6">
    <source>
        <dbReference type="ARBA" id="ARBA00023134"/>
    </source>
</evidence>
<evidence type="ECO:0000313" key="8">
    <source>
        <dbReference type="EMBL" id="KAJ5070918.1"/>
    </source>
</evidence>
<evidence type="ECO:0000256" key="5">
    <source>
        <dbReference type="ARBA" id="ARBA00022801"/>
    </source>
</evidence>
<dbReference type="PROSITE" id="PS51419">
    <property type="entry name" value="RAB"/>
    <property type="match status" value="1"/>
</dbReference>
<dbReference type="InterPro" id="IPR005225">
    <property type="entry name" value="Small_GTP-bd"/>
</dbReference>
<dbReference type="InterPro" id="IPR020849">
    <property type="entry name" value="Small_GTPase_Ras-type"/>
</dbReference>
<keyword evidence="10" id="KW-1185">Reference proteome</keyword>
<dbReference type="CDD" id="cd00876">
    <property type="entry name" value="Ras"/>
    <property type="match status" value="1"/>
</dbReference>
<dbReference type="EMBL" id="JAPDFW010000092">
    <property type="protein sequence ID" value="KAJ5070918.1"/>
    <property type="molecule type" value="Genomic_DNA"/>
</dbReference>
<dbReference type="GO" id="GO:0003925">
    <property type="term" value="F:G protein activity"/>
    <property type="evidence" value="ECO:0007669"/>
    <property type="project" value="UniProtKB-EC"/>
</dbReference>
<keyword evidence="5" id="KW-0378">Hydrolase</keyword>
<dbReference type="InterPro" id="IPR001806">
    <property type="entry name" value="Small_GTPase"/>
</dbReference>
<dbReference type="PANTHER" id="PTHR24070">
    <property type="entry name" value="RAS, DI-RAS, AND RHEB FAMILY MEMBERS OF SMALL GTPASE SUPERFAMILY"/>
    <property type="match status" value="1"/>
</dbReference>
<reference evidence="8" key="1">
    <citation type="submission" date="2022-10" db="EMBL/GenBank/DDBJ databases">
        <title>Novel sulphate-reducing endosymbionts in the free-living metamonad Anaeramoeba.</title>
        <authorList>
            <person name="Jerlstrom-Hultqvist J."/>
            <person name="Cepicka I."/>
            <person name="Gallot-Lavallee L."/>
            <person name="Salas-Leiva D."/>
            <person name="Curtis B.A."/>
            <person name="Zahonova K."/>
            <person name="Pipaliya S."/>
            <person name="Dacks J."/>
            <person name="Roger A.J."/>
        </authorList>
    </citation>
    <scope>NUCLEOTIDE SEQUENCE</scope>
    <source>
        <strain evidence="8">BMAN</strain>
    </source>
</reference>
<dbReference type="AlphaFoldDB" id="A0A9Q0R8Z6"/>
<dbReference type="PROSITE" id="PS51420">
    <property type="entry name" value="RHO"/>
    <property type="match status" value="1"/>
</dbReference>
<evidence type="ECO:0000256" key="2">
    <source>
        <dbReference type="ARBA" id="ARBA00011984"/>
    </source>
</evidence>
<dbReference type="SUPFAM" id="SSF52540">
    <property type="entry name" value="P-loop containing nucleoside triphosphate hydrolases"/>
    <property type="match status" value="1"/>
</dbReference>
<keyword evidence="4" id="KW-0547">Nucleotide-binding</keyword>
<sequence length="191" mass="21589">MAVLKLVVVGSGAVGKSALSVQFVHSKFITDYEPTIEDSFRRQVEIDKEVCLLHILDTAGQEEFSIIRDTHLRVGDGYLLVFAIDNFTSFTEIPKFREKILLSKESSQVPFVIAANKCDLESNRKVSVAEAKDLAKSFSCPIFETSAKTRFNVDEVFFCLAREIRKIKNIDQQNVDNSKPQPKKKKKCILL</sequence>
<evidence type="ECO:0000313" key="9">
    <source>
        <dbReference type="EMBL" id="KAJ5070976.1"/>
    </source>
</evidence>
<gene>
    <name evidence="8" type="ORF">M0811_01899</name>
    <name evidence="9" type="ORF">M0811_01957</name>
</gene>
<comment type="subcellular location">
    <subcellularLocation>
        <location evidence="1">Cell membrane</location>
    </subcellularLocation>
</comment>
<dbReference type="Gene3D" id="3.40.50.300">
    <property type="entry name" value="P-loop containing nucleotide triphosphate hydrolases"/>
    <property type="match status" value="1"/>
</dbReference>
<dbReference type="PROSITE" id="PS51421">
    <property type="entry name" value="RAS"/>
    <property type="match status" value="1"/>
</dbReference>
<dbReference type="OrthoDB" id="5976022at2759"/>
<comment type="caution">
    <text evidence="8">The sequence shown here is derived from an EMBL/GenBank/DDBJ whole genome shotgun (WGS) entry which is preliminary data.</text>
</comment>
<dbReference type="FunFam" id="3.40.50.300:FF:000343">
    <property type="entry name" value="Ras family gtpase"/>
    <property type="match status" value="1"/>
</dbReference>
<evidence type="ECO:0000256" key="1">
    <source>
        <dbReference type="ARBA" id="ARBA00004236"/>
    </source>
</evidence>